<keyword evidence="3" id="KW-1185">Reference proteome</keyword>
<name>A0A5B7J1S9_PORTR</name>
<organism evidence="2 3">
    <name type="scientific">Portunus trituberculatus</name>
    <name type="common">Swimming crab</name>
    <name type="synonym">Neptunus trituberculatus</name>
    <dbReference type="NCBI Taxonomy" id="210409"/>
    <lineage>
        <taxon>Eukaryota</taxon>
        <taxon>Metazoa</taxon>
        <taxon>Ecdysozoa</taxon>
        <taxon>Arthropoda</taxon>
        <taxon>Crustacea</taxon>
        <taxon>Multicrustacea</taxon>
        <taxon>Malacostraca</taxon>
        <taxon>Eumalacostraca</taxon>
        <taxon>Eucarida</taxon>
        <taxon>Decapoda</taxon>
        <taxon>Pleocyemata</taxon>
        <taxon>Brachyura</taxon>
        <taxon>Eubrachyura</taxon>
        <taxon>Portunoidea</taxon>
        <taxon>Portunidae</taxon>
        <taxon>Portuninae</taxon>
        <taxon>Portunus</taxon>
    </lineage>
</organism>
<accession>A0A5B7J1S9</accession>
<evidence type="ECO:0000256" key="1">
    <source>
        <dbReference type="SAM" id="MobiDB-lite"/>
    </source>
</evidence>
<evidence type="ECO:0000313" key="2">
    <source>
        <dbReference type="EMBL" id="MPC86424.1"/>
    </source>
</evidence>
<comment type="caution">
    <text evidence="2">The sequence shown here is derived from an EMBL/GenBank/DDBJ whole genome shotgun (WGS) entry which is preliminary data.</text>
</comment>
<dbReference type="Proteomes" id="UP000324222">
    <property type="component" value="Unassembled WGS sequence"/>
</dbReference>
<evidence type="ECO:0000313" key="3">
    <source>
        <dbReference type="Proteomes" id="UP000324222"/>
    </source>
</evidence>
<dbReference type="AlphaFoldDB" id="A0A5B7J1S9"/>
<proteinExistence type="predicted"/>
<sequence length="121" mass="13258">MAAARPPSRCLLTGRSRRPGRPSRQAKDTSFPHRWAARAPDTSARQPLVPRCLVGAGWPGTTAHPWASFHIISLPTTRPAPLRPALPCPARLPVLKTVPESPPPLLTRTLAELQKQRASWL</sequence>
<feature type="region of interest" description="Disordered" evidence="1">
    <location>
        <begin position="1"/>
        <end position="42"/>
    </location>
</feature>
<gene>
    <name evidence="2" type="ORF">E2C01_081250</name>
</gene>
<dbReference type="EMBL" id="VSRR010071394">
    <property type="protein sequence ID" value="MPC86424.1"/>
    <property type="molecule type" value="Genomic_DNA"/>
</dbReference>
<reference evidence="2 3" key="1">
    <citation type="submission" date="2019-05" db="EMBL/GenBank/DDBJ databases">
        <title>Another draft genome of Portunus trituberculatus and its Hox gene families provides insights of decapod evolution.</title>
        <authorList>
            <person name="Jeong J.-H."/>
            <person name="Song I."/>
            <person name="Kim S."/>
            <person name="Choi T."/>
            <person name="Kim D."/>
            <person name="Ryu S."/>
            <person name="Kim W."/>
        </authorList>
    </citation>
    <scope>NUCLEOTIDE SEQUENCE [LARGE SCALE GENOMIC DNA]</scope>
    <source>
        <tissue evidence="2">Muscle</tissue>
    </source>
</reference>
<protein>
    <submittedName>
        <fullName evidence="2">Uncharacterized protein</fullName>
    </submittedName>
</protein>